<dbReference type="PANTHER" id="PTHR43065">
    <property type="entry name" value="SENSOR HISTIDINE KINASE"/>
    <property type="match status" value="1"/>
</dbReference>
<protein>
    <submittedName>
        <fullName evidence="5">Adaptive-response sensory-kinase SasA</fullName>
        <ecNumber evidence="5">2.7.-.-</ecNumber>
    </submittedName>
</protein>
<dbReference type="GO" id="GO:0016740">
    <property type="term" value="F:transferase activity"/>
    <property type="evidence" value="ECO:0007669"/>
    <property type="project" value="UniProtKB-KW"/>
</dbReference>
<dbReference type="NCBIfam" id="TIGR00229">
    <property type="entry name" value="sensory_box"/>
    <property type="match status" value="1"/>
</dbReference>
<dbReference type="InterPro" id="IPR004358">
    <property type="entry name" value="Sig_transdc_His_kin-like_C"/>
</dbReference>
<proteinExistence type="predicted"/>
<dbReference type="InterPro" id="IPR003661">
    <property type="entry name" value="HisK_dim/P_dom"/>
</dbReference>
<feature type="domain" description="Histidine kinase" evidence="2">
    <location>
        <begin position="265"/>
        <end position="491"/>
    </location>
</feature>
<dbReference type="SMART" id="SM00387">
    <property type="entry name" value="HATPase_c"/>
    <property type="match status" value="1"/>
</dbReference>
<dbReference type="EMBL" id="CP104013">
    <property type="protein sequence ID" value="UYP46223.1"/>
    <property type="molecule type" value="Genomic_DNA"/>
</dbReference>
<dbReference type="CDD" id="cd00082">
    <property type="entry name" value="HisKA"/>
    <property type="match status" value="1"/>
</dbReference>
<dbReference type="InterPro" id="IPR035965">
    <property type="entry name" value="PAS-like_dom_sf"/>
</dbReference>
<keyword evidence="6" id="KW-1185">Reference proteome</keyword>
<evidence type="ECO:0000259" key="3">
    <source>
        <dbReference type="PROSITE" id="PS50110"/>
    </source>
</evidence>
<name>A0ABY6HRT2_9ARCH</name>
<dbReference type="PRINTS" id="PR00344">
    <property type="entry name" value="BCTRLSENSOR"/>
</dbReference>
<dbReference type="InterPro" id="IPR011006">
    <property type="entry name" value="CheY-like_superfamily"/>
</dbReference>
<dbReference type="Proteomes" id="UP001208689">
    <property type="component" value="Chromosome"/>
</dbReference>
<reference evidence="5" key="1">
    <citation type="submission" date="2022-09" db="EMBL/GenBank/DDBJ databases">
        <title>Actin cytoskeleton and complex cell architecture in an #Asgard archaeon.</title>
        <authorList>
            <person name="Ponce Toledo R.I."/>
            <person name="Schleper C."/>
            <person name="Rodrigues Oliveira T."/>
            <person name="Wollweber F."/>
            <person name="Xu J."/>
            <person name="Rittmann S."/>
            <person name="Klingl A."/>
            <person name="Pilhofer M."/>
        </authorList>
    </citation>
    <scope>NUCLEOTIDE SEQUENCE</scope>
    <source>
        <strain evidence="5">B-35</strain>
    </source>
</reference>
<dbReference type="CDD" id="cd00130">
    <property type="entry name" value="PAS"/>
    <property type="match status" value="1"/>
</dbReference>
<dbReference type="SUPFAM" id="SSF55785">
    <property type="entry name" value="PYP-like sensor domain (PAS domain)"/>
    <property type="match status" value="1"/>
</dbReference>
<dbReference type="PROSITE" id="PS50112">
    <property type="entry name" value="PAS"/>
    <property type="match status" value="1"/>
</dbReference>
<dbReference type="PROSITE" id="PS50109">
    <property type="entry name" value="HIS_KIN"/>
    <property type="match status" value="1"/>
</dbReference>
<dbReference type="Pfam" id="PF02518">
    <property type="entry name" value="HATPase_c"/>
    <property type="match status" value="1"/>
</dbReference>
<dbReference type="InterPro" id="IPR003594">
    <property type="entry name" value="HATPase_dom"/>
</dbReference>
<accession>A0ABY6HRT2</accession>
<dbReference type="PROSITE" id="PS50110">
    <property type="entry name" value="RESPONSE_REGULATORY"/>
    <property type="match status" value="1"/>
</dbReference>
<dbReference type="SMART" id="SM00448">
    <property type="entry name" value="REC"/>
    <property type="match status" value="1"/>
</dbReference>
<gene>
    <name evidence="5" type="ORF">NEF87_002508</name>
</gene>
<keyword evidence="5" id="KW-0808">Transferase</keyword>
<dbReference type="PANTHER" id="PTHR43065:SF42">
    <property type="entry name" value="TWO-COMPONENT SENSOR PPRA"/>
    <property type="match status" value="1"/>
</dbReference>
<dbReference type="Pfam" id="PF00512">
    <property type="entry name" value="HisKA"/>
    <property type="match status" value="1"/>
</dbReference>
<dbReference type="SUPFAM" id="SSF55874">
    <property type="entry name" value="ATPase domain of HSP90 chaperone/DNA topoisomerase II/histidine kinase"/>
    <property type="match status" value="1"/>
</dbReference>
<dbReference type="InterPro" id="IPR036097">
    <property type="entry name" value="HisK_dim/P_sf"/>
</dbReference>
<feature type="domain" description="Response regulatory" evidence="3">
    <location>
        <begin position="514"/>
        <end position="634"/>
    </location>
</feature>
<dbReference type="Gene3D" id="3.40.50.2300">
    <property type="match status" value="1"/>
</dbReference>
<dbReference type="Pfam" id="PF00072">
    <property type="entry name" value="Response_reg"/>
    <property type="match status" value="1"/>
</dbReference>
<dbReference type="InterPro" id="IPR005467">
    <property type="entry name" value="His_kinase_dom"/>
</dbReference>
<evidence type="ECO:0000313" key="6">
    <source>
        <dbReference type="Proteomes" id="UP001208689"/>
    </source>
</evidence>
<dbReference type="InterPro" id="IPR036890">
    <property type="entry name" value="HATPase_C_sf"/>
</dbReference>
<keyword evidence="1" id="KW-0597">Phosphoprotein</keyword>
<dbReference type="InterPro" id="IPR000014">
    <property type="entry name" value="PAS"/>
</dbReference>
<dbReference type="Gene3D" id="3.30.565.10">
    <property type="entry name" value="Histidine kinase-like ATPase, C-terminal domain"/>
    <property type="match status" value="1"/>
</dbReference>
<dbReference type="SMART" id="SM00091">
    <property type="entry name" value="PAS"/>
    <property type="match status" value="2"/>
</dbReference>
<dbReference type="Gene3D" id="1.10.287.130">
    <property type="match status" value="1"/>
</dbReference>
<sequence>MLDKDLCNEFFALNPLGLLIVDSVGNVLNFNQSFRDIFGVFHIQSYNLFQDMNFRNIGIIEHISSLNHGESAKFNDIWINPQKIDPMSNKSSICVFIRVFKIQTYFALQFQDITFSRNIEESIIDTELRYKRIFERSSDVVFSVHLDDGTISSINEAGLNLTGYRIDEILGISFKEFIAPNSIEFLTDLIQQKQKGLATQDYHEIEIISKSGEKFLGEVNLQFIYQDQEATEVLGFLRHISQSQKVTLERIKQERLESIGNLAGGIAHDFNNILASLLGNVSLALEENNLEDIKSILRETESGIMRAKNLTYQLLTFSKGGKPVKSNVSITQLISSTAIFALRGSKSKCTLDFDEKMWDCYVDSNQISQVIGNIVINADQSMSKGGEIILSFHNFDTKTNFLRYREIQKKINLLPGKYIEIMIQDHGSGIPKDIQSRIFEPYFSTKSSGSGLGLATAYSIVKGHNGYIYFISSTAPETHGTTFYIYLPVISEGLSSNSISPPKSKSSKSTSNKTILVLEDDPSIQKILVKMFKHLKHHAIFTDDGKDTILKYKEAKSSENPVDLLIMDLTIPGAMGGKETIVLLKEFDPNVKAIVSSGYSNDPIMADPISYGFIGVLKKPFTLQQLKDIINRSL</sequence>
<dbReference type="InterPro" id="IPR001789">
    <property type="entry name" value="Sig_transdc_resp-reg_receiver"/>
</dbReference>
<evidence type="ECO:0000259" key="2">
    <source>
        <dbReference type="PROSITE" id="PS50109"/>
    </source>
</evidence>
<feature type="domain" description="PAS" evidence="4">
    <location>
        <begin position="126"/>
        <end position="197"/>
    </location>
</feature>
<evidence type="ECO:0000256" key="1">
    <source>
        <dbReference type="ARBA" id="ARBA00022553"/>
    </source>
</evidence>
<evidence type="ECO:0000259" key="4">
    <source>
        <dbReference type="PROSITE" id="PS50112"/>
    </source>
</evidence>
<dbReference type="SUPFAM" id="SSF47384">
    <property type="entry name" value="Homodimeric domain of signal transducing histidine kinase"/>
    <property type="match status" value="1"/>
</dbReference>
<evidence type="ECO:0000313" key="5">
    <source>
        <dbReference type="EMBL" id="UYP46223.1"/>
    </source>
</evidence>
<dbReference type="Gene3D" id="3.30.450.20">
    <property type="entry name" value="PAS domain"/>
    <property type="match status" value="1"/>
</dbReference>
<dbReference type="EC" id="2.7.-.-" evidence="5"/>
<organism evidence="5 6">
    <name type="scientific">Candidatus Lokiarchaeum ossiferum</name>
    <dbReference type="NCBI Taxonomy" id="2951803"/>
    <lineage>
        <taxon>Archaea</taxon>
        <taxon>Promethearchaeati</taxon>
        <taxon>Promethearchaeota</taxon>
        <taxon>Promethearchaeia</taxon>
        <taxon>Promethearchaeales</taxon>
        <taxon>Promethearchaeaceae</taxon>
        <taxon>Candidatus Lokiarchaeum</taxon>
    </lineage>
</organism>
<dbReference type="SMART" id="SM00388">
    <property type="entry name" value="HisKA"/>
    <property type="match status" value="1"/>
</dbReference>
<dbReference type="SUPFAM" id="SSF52172">
    <property type="entry name" value="CheY-like"/>
    <property type="match status" value="1"/>
</dbReference>
<dbReference type="Pfam" id="PF13426">
    <property type="entry name" value="PAS_9"/>
    <property type="match status" value="1"/>
</dbReference>